<gene>
    <name evidence="1" type="ORF">LHGZ1_0137</name>
</gene>
<reference evidence="2" key="1">
    <citation type="submission" date="2017-06" db="EMBL/GenBank/DDBJ databases">
        <title>Whole genome sequence of Laribacter hongkongensis LHGZ1.</title>
        <authorList>
            <person name="Chen D."/>
            <person name="Wu H."/>
            <person name="Chen J."/>
        </authorList>
    </citation>
    <scope>NUCLEOTIDE SEQUENCE [LARGE SCALE GENOMIC DNA]</scope>
    <source>
        <strain evidence="2">LHGZ1</strain>
    </source>
</reference>
<organism evidence="1 2">
    <name type="scientific">Laribacter hongkongensis</name>
    <dbReference type="NCBI Taxonomy" id="168471"/>
    <lineage>
        <taxon>Bacteria</taxon>
        <taxon>Pseudomonadati</taxon>
        <taxon>Pseudomonadota</taxon>
        <taxon>Betaproteobacteria</taxon>
        <taxon>Neisseriales</taxon>
        <taxon>Aquaspirillaceae</taxon>
        <taxon>Laribacter</taxon>
    </lineage>
</organism>
<sequence length="54" mass="5994">MNVVLCAQNCAVTRSNLQRFSHTSTAACVPFFEYSGCAVQQSRFIGCFVAIFRI</sequence>
<dbReference type="AlphaFoldDB" id="A0A248LDV7"/>
<evidence type="ECO:0000313" key="2">
    <source>
        <dbReference type="Proteomes" id="UP000197424"/>
    </source>
</evidence>
<dbReference type="EMBL" id="CP022115">
    <property type="protein sequence ID" value="ASJ22968.1"/>
    <property type="molecule type" value="Genomic_DNA"/>
</dbReference>
<dbReference type="Proteomes" id="UP000197424">
    <property type="component" value="Chromosome"/>
</dbReference>
<protein>
    <submittedName>
        <fullName evidence="1">Uncharacterized protein</fullName>
    </submittedName>
</protein>
<proteinExistence type="predicted"/>
<accession>A0A248LDV7</accession>
<evidence type="ECO:0000313" key="1">
    <source>
        <dbReference type="EMBL" id="ASJ22968.1"/>
    </source>
</evidence>
<name>A0A248LDV7_9NEIS</name>